<evidence type="ECO:0000259" key="6">
    <source>
        <dbReference type="Pfam" id="PF01343"/>
    </source>
</evidence>
<dbReference type="GO" id="GO:0008236">
    <property type="term" value="F:serine-type peptidase activity"/>
    <property type="evidence" value="ECO:0007669"/>
    <property type="project" value="UniProtKB-KW"/>
</dbReference>
<evidence type="ECO:0000313" key="8">
    <source>
        <dbReference type="Proteomes" id="UP000279422"/>
    </source>
</evidence>
<dbReference type="AlphaFoldDB" id="A0A497E372"/>
<dbReference type="PANTHER" id="PTHR42987">
    <property type="entry name" value="PEPTIDASE S49"/>
    <property type="match status" value="1"/>
</dbReference>
<evidence type="ECO:0000256" key="1">
    <source>
        <dbReference type="ARBA" id="ARBA00008683"/>
    </source>
</evidence>
<proteinExistence type="inferred from homology"/>
<keyword evidence="3" id="KW-0378">Hydrolase</keyword>
<dbReference type="InterPro" id="IPR029045">
    <property type="entry name" value="ClpP/crotonase-like_dom_sf"/>
</dbReference>
<reference evidence="7 8" key="1">
    <citation type="submission" date="2018-06" db="EMBL/GenBank/DDBJ databases">
        <title>Extensive metabolic versatility and redundancy in microbially diverse, dynamic hydrothermal sediments.</title>
        <authorList>
            <person name="Dombrowski N."/>
            <person name="Teske A."/>
            <person name="Baker B.J."/>
        </authorList>
    </citation>
    <scope>NUCLEOTIDE SEQUENCE [LARGE SCALE GENOMIC DNA]</scope>
    <source>
        <strain evidence="7">B47_G16</strain>
    </source>
</reference>
<evidence type="ECO:0000256" key="2">
    <source>
        <dbReference type="ARBA" id="ARBA00022670"/>
    </source>
</evidence>
<organism evidence="7 8">
    <name type="scientific">Aerophobetes bacterium</name>
    <dbReference type="NCBI Taxonomy" id="2030807"/>
    <lineage>
        <taxon>Bacteria</taxon>
        <taxon>Candidatus Aerophobota</taxon>
    </lineage>
</organism>
<dbReference type="Pfam" id="PF01343">
    <property type="entry name" value="Peptidase_S49"/>
    <property type="match status" value="1"/>
</dbReference>
<comment type="similarity">
    <text evidence="1">Belongs to the peptidase S49 family.</text>
</comment>
<dbReference type="EMBL" id="QMPZ01000110">
    <property type="protein sequence ID" value="RLE08220.1"/>
    <property type="molecule type" value="Genomic_DNA"/>
</dbReference>
<dbReference type="InterPro" id="IPR002142">
    <property type="entry name" value="Peptidase_S49"/>
</dbReference>
<feature type="transmembrane region" description="Helical" evidence="5">
    <location>
        <begin position="22"/>
        <end position="43"/>
    </location>
</feature>
<comment type="caution">
    <text evidence="7">The sequence shown here is derived from an EMBL/GenBank/DDBJ whole genome shotgun (WGS) entry which is preliminary data.</text>
</comment>
<dbReference type="GO" id="GO:0006508">
    <property type="term" value="P:proteolysis"/>
    <property type="evidence" value="ECO:0007669"/>
    <property type="project" value="UniProtKB-KW"/>
</dbReference>
<dbReference type="PANTHER" id="PTHR42987:SF4">
    <property type="entry name" value="PROTEASE SOHB-RELATED"/>
    <property type="match status" value="1"/>
</dbReference>
<keyword evidence="5" id="KW-0472">Membrane</keyword>
<dbReference type="Proteomes" id="UP000279422">
    <property type="component" value="Unassembled WGS sequence"/>
</dbReference>
<feature type="domain" description="Peptidase S49" evidence="6">
    <location>
        <begin position="92"/>
        <end position="238"/>
    </location>
</feature>
<evidence type="ECO:0000256" key="5">
    <source>
        <dbReference type="SAM" id="Phobius"/>
    </source>
</evidence>
<keyword evidence="4" id="KW-0720">Serine protease</keyword>
<accession>A0A497E372</accession>
<keyword evidence="5" id="KW-0812">Transmembrane</keyword>
<dbReference type="Gene3D" id="3.90.226.10">
    <property type="entry name" value="2-enoyl-CoA Hydratase, Chain A, domain 1"/>
    <property type="match status" value="1"/>
</dbReference>
<dbReference type="Gene3D" id="6.20.330.10">
    <property type="match status" value="1"/>
</dbReference>
<evidence type="ECO:0000313" key="7">
    <source>
        <dbReference type="EMBL" id="RLE08220.1"/>
    </source>
</evidence>
<keyword evidence="2" id="KW-0645">Protease</keyword>
<gene>
    <name evidence="7" type="ORF">DRJ00_06675</name>
</gene>
<evidence type="ECO:0000256" key="3">
    <source>
        <dbReference type="ARBA" id="ARBA00022801"/>
    </source>
</evidence>
<protein>
    <recommendedName>
        <fullName evidence="6">Peptidase S49 domain-containing protein</fullName>
    </recommendedName>
</protein>
<evidence type="ECO:0000256" key="4">
    <source>
        <dbReference type="ARBA" id="ARBA00022825"/>
    </source>
</evidence>
<dbReference type="InterPro" id="IPR047272">
    <property type="entry name" value="S49_SppA_C"/>
</dbReference>
<dbReference type="SUPFAM" id="SSF52096">
    <property type="entry name" value="ClpP/crotonase"/>
    <property type="match status" value="1"/>
</dbReference>
<sequence length="260" mass="29873">MPQLPEGDSDCGKLFEKRMKMAFGRIAIIPIEGPIGGMYFPLLEEIRERRLSMIEKYLEQAKRSRRIKAVILKINSPGGKVYPCKRLVERVKEIKKFTVAQIEEIGTSGAYWIASWCDVILADDFSLVGGIGATSIKLDLSDLMRKLGINFDSISSGKYKELGSPFRKSTEEERKIREEELRLVTQVFVQDIKTRRKLKREDEVLQGRVYRGREAKDVGLIDDLGGERKAIELCRQRTGAKRILNFKEKMERGLLSRLFR</sequence>
<name>A0A497E372_UNCAE</name>
<keyword evidence="5" id="KW-1133">Transmembrane helix</keyword>
<dbReference type="CDD" id="cd07023">
    <property type="entry name" value="S49_Sppa_N_C"/>
    <property type="match status" value="1"/>
</dbReference>